<dbReference type="Proteomes" id="UP000251251">
    <property type="component" value="Segment"/>
</dbReference>
<evidence type="ECO:0000313" key="1">
    <source>
        <dbReference type="EMBL" id="ARQ94822.1"/>
    </source>
</evidence>
<evidence type="ECO:0008006" key="3">
    <source>
        <dbReference type="Google" id="ProtNLM"/>
    </source>
</evidence>
<name>A0A2Z2GW66_9CAUD</name>
<reference evidence="1" key="1">
    <citation type="submission" date="2017-04" db="EMBL/GenBank/DDBJ databases">
        <title>Genome sequence and comparative analysis of three virulent Lactococcus garvieae phages, novel phages with genome architecture linking the 936 group phages of Lactococcus lactis.</title>
        <authorList>
            <person name="Hoai T.D."/>
            <person name="Nishiki I."/>
            <person name="Yoshida T."/>
            <person name="Nakai T."/>
        </authorList>
    </citation>
    <scope>NUCLEOTIDE SEQUENCE [LARGE SCALE GENOMIC DNA]</scope>
</reference>
<protein>
    <recommendedName>
        <fullName evidence="3">Structural protein 4</fullName>
    </recommendedName>
</protein>
<evidence type="ECO:0000313" key="2">
    <source>
        <dbReference type="Proteomes" id="UP000251251"/>
    </source>
</evidence>
<dbReference type="EMBL" id="KY888143">
    <property type="protein sequence ID" value="ARQ94822.1"/>
    <property type="molecule type" value="Genomic_DNA"/>
</dbReference>
<gene>
    <name evidence="1" type="ORF">PLgW1_11</name>
</gene>
<sequence length="121" mass="14000">MPLSKELDVKSVSSFFEKEVTMKVSDFVQRDVQKRAVRAGRRPKRVWNRHSGKTYRYTNTGQLGRNIKKIRSGEGYKIDAGTRGNYTHGYHGLYFLVERQGERDVRSTLNATKKYAEALKV</sequence>
<organism evidence="1 2">
    <name type="scientific">Lactococcus phage PLgW-1</name>
    <dbReference type="NCBI Taxonomy" id="1983536"/>
    <lineage>
        <taxon>Viruses</taxon>
        <taxon>Duplodnaviria</taxon>
        <taxon>Heunggongvirae</taxon>
        <taxon>Uroviricota</taxon>
        <taxon>Caudoviricetes</taxon>
        <taxon>Uwajimavirus</taxon>
        <taxon>Uwajimavirus PLgW1</taxon>
    </lineage>
</organism>
<dbReference type="Pfam" id="PF25685">
    <property type="entry name" value="Skunalike_TailTerm"/>
    <property type="match status" value="1"/>
</dbReference>
<dbReference type="InterPro" id="IPR057960">
    <property type="entry name" value="Skunalike_TailTerm"/>
</dbReference>
<proteinExistence type="predicted"/>
<keyword evidence="2" id="KW-1185">Reference proteome</keyword>
<accession>A0A2Z2GW66</accession>